<proteinExistence type="predicted"/>
<dbReference type="InterPro" id="IPR007048">
    <property type="entry name" value="IraD/Gp25-like"/>
</dbReference>
<dbReference type="Pfam" id="PF04965">
    <property type="entry name" value="GPW_gp25"/>
    <property type="match status" value="1"/>
</dbReference>
<reference evidence="2 3" key="1">
    <citation type="submission" date="2020-12" db="EMBL/GenBank/DDBJ databases">
        <title>FDA dAtabase for Regulatory Grade micrObial Sequences (FDA-ARGOS): Supporting development and validation of Infectious Disease Dx tests.</title>
        <authorList>
            <person name="Sproer C."/>
            <person name="Gronow S."/>
            <person name="Severitt S."/>
            <person name="Schroder I."/>
            <person name="Tallon L."/>
            <person name="Sadzewicz L."/>
            <person name="Zhao X."/>
            <person name="Boylan J."/>
            <person name="Ott S."/>
            <person name="Bowen H."/>
            <person name="Vavikolanu K."/>
            <person name="Mehta A."/>
            <person name="Aluvathingal J."/>
            <person name="Nadendla S."/>
            <person name="Lowell S."/>
            <person name="Myers T."/>
            <person name="Yan Y."/>
            <person name="Sichtig H."/>
        </authorList>
    </citation>
    <scope>NUCLEOTIDE SEQUENCE [LARGE SCALE GENOMIC DNA]</scope>
    <source>
        <strain evidence="2 3">FDAARGOS_909</strain>
    </source>
</reference>
<dbReference type="SUPFAM" id="SSF160719">
    <property type="entry name" value="gpW/gp25-like"/>
    <property type="match status" value="1"/>
</dbReference>
<gene>
    <name evidence="2" type="ORF">I6G66_09940</name>
</gene>
<sequence length="117" mass="12809">MDRTTGRAIAELEHLRQSIGDILATPIGTRVMRRDYGSLVPALLDQPDNRTTEIRLMSAATSALMRWEPRLALRQIRIEREPDTPGRAAVTIWGDLLSPAAAKARALRLAVTIGGAP</sequence>
<dbReference type="EMBL" id="CP065668">
    <property type="protein sequence ID" value="QPS10286.1"/>
    <property type="molecule type" value="Genomic_DNA"/>
</dbReference>
<evidence type="ECO:0000313" key="2">
    <source>
        <dbReference type="EMBL" id="QPS10286.1"/>
    </source>
</evidence>
<dbReference type="Gene3D" id="3.10.450.40">
    <property type="match status" value="1"/>
</dbReference>
<dbReference type="RefSeq" id="WP_197956840.1">
    <property type="nucleotide sequence ID" value="NZ_CP065668.1"/>
</dbReference>
<evidence type="ECO:0000313" key="3">
    <source>
        <dbReference type="Proteomes" id="UP000594778"/>
    </source>
</evidence>
<accession>A0A7T2W0I2</accession>
<protein>
    <submittedName>
        <fullName evidence="2">GPW/gp25 family protein</fullName>
    </submittedName>
</protein>
<dbReference type="Proteomes" id="UP000594778">
    <property type="component" value="Chromosome"/>
</dbReference>
<name>A0A7T2W0I2_DELAC</name>
<feature type="domain" description="IraD/Gp25-like" evidence="1">
    <location>
        <begin position="12"/>
        <end position="96"/>
    </location>
</feature>
<organism evidence="2 3">
    <name type="scientific">Delftia acidovorans</name>
    <name type="common">Pseudomonas acidovorans</name>
    <name type="synonym">Comamonas acidovorans</name>
    <dbReference type="NCBI Taxonomy" id="80866"/>
    <lineage>
        <taxon>Bacteria</taxon>
        <taxon>Pseudomonadati</taxon>
        <taxon>Pseudomonadota</taxon>
        <taxon>Betaproteobacteria</taxon>
        <taxon>Burkholderiales</taxon>
        <taxon>Comamonadaceae</taxon>
        <taxon>Delftia</taxon>
    </lineage>
</organism>
<evidence type="ECO:0000259" key="1">
    <source>
        <dbReference type="Pfam" id="PF04965"/>
    </source>
</evidence>
<dbReference type="AlphaFoldDB" id="A0A7T2W0I2"/>